<dbReference type="PROSITE" id="PS51257">
    <property type="entry name" value="PROKAR_LIPOPROTEIN"/>
    <property type="match status" value="1"/>
</dbReference>
<gene>
    <name evidence="2" type="ORF">EV656_101236</name>
</gene>
<feature type="signal peptide" evidence="1">
    <location>
        <begin position="1"/>
        <end position="30"/>
    </location>
</feature>
<organism evidence="2 3">
    <name type="scientific">Rhodovulum adriaticum</name>
    <name type="common">Rhodopseudomonas adriatica</name>
    <dbReference type="NCBI Taxonomy" id="35804"/>
    <lineage>
        <taxon>Bacteria</taxon>
        <taxon>Pseudomonadati</taxon>
        <taxon>Pseudomonadota</taxon>
        <taxon>Alphaproteobacteria</taxon>
        <taxon>Rhodobacterales</taxon>
        <taxon>Paracoccaceae</taxon>
        <taxon>Rhodovulum</taxon>
    </lineage>
</organism>
<dbReference type="Pfam" id="PF11102">
    <property type="entry name" value="YjbF"/>
    <property type="match status" value="1"/>
</dbReference>
<proteinExistence type="predicted"/>
<dbReference type="RefSeq" id="WP_132598609.1">
    <property type="nucleotide sequence ID" value="NZ_NRRP01000001.1"/>
</dbReference>
<accession>A0A4R2NYM2</accession>
<dbReference type="OrthoDB" id="6237231at2"/>
<keyword evidence="1" id="KW-0732">Signal</keyword>
<dbReference type="InterPro" id="IPR023373">
    <property type="entry name" value="YmcC_sf"/>
</dbReference>
<dbReference type="EMBL" id="SLXL01000001">
    <property type="protein sequence ID" value="TCP27330.1"/>
    <property type="molecule type" value="Genomic_DNA"/>
</dbReference>
<evidence type="ECO:0000313" key="3">
    <source>
        <dbReference type="Proteomes" id="UP000295733"/>
    </source>
</evidence>
<feature type="chain" id="PRO_5020276284" evidence="1">
    <location>
        <begin position="31"/>
        <end position="210"/>
    </location>
</feature>
<evidence type="ECO:0000313" key="2">
    <source>
        <dbReference type="EMBL" id="TCP27330.1"/>
    </source>
</evidence>
<dbReference type="InterPro" id="IPR021308">
    <property type="entry name" value="GfcB"/>
</dbReference>
<dbReference type="Gene3D" id="2.40.360.10">
    <property type="entry name" value="YmcC-like"/>
    <property type="match status" value="1"/>
</dbReference>
<reference evidence="2 3" key="1">
    <citation type="submission" date="2019-03" db="EMBL/GenBank/DDBJ databases">
        <title>Genomic Encyclopedia of Type Strains, Phase IV (KMG-IV): sequencing the most valuable type-strain genomes for metagenomic binning, comparative biology and taxonomic classification.</title>
        <authorList>
            <person name="Goeker M."/>
        </authorList>
    </citation>
    <scope>NUCLEOTIDE SEQUENCE [LARGE SCALE GENOMIC DNA]</scope>
    <source>
        <strain evidence="2 3">DSM 2781</strain>
    </source>
</reference>
<dbReference type="SUPFAM" id="SSF159270">
    <property type="entry name" value="YmcC-like"/>
    <property type="match status" value="1"/>
</dbReference>
<evidence type="ECO:0000256" key="1">
    <source>
        <dbReference type="SAM" id="SignalP"/>
    </source>
</evidence>
<dbReference type="AlphaFoldDB" id="A0A4R2NYM2"/>
<comment type="caution">
    <text evidence="2">The sequence shown here is derived from an EMBL/GenBank/DDBJ whole genome shotgun (WGS) entry which is preliminary data.</text>
</comment>
<sequence length="210" mass="22604">MRHPAPKAAIAAALSLALAGCSSLPLPRSAGPAPDARAQLTRAALQEQGHPVMYVALPAMGTSALLAPSGRNGDVTTWSQANTVSLSFEAGILTATRGLGADMMSAELSGTRAMMNGASPERGYPRHIGYLDGEYRQRFRGYLCKPGTRAGETITIMDQPHRVTRIEERCTSPEGGFTNVYWRGANGTTWKSRQWISPEIGYLETELLVR</sequence>
<keyword evidence="2" id="KW-0449">Lipoprotein</keyword>
<protein>
    <submittedName>
        <fullName evidence="2">Group 4 capsule polysaccharide lipoprotein GfcB/YjbF</fullName>
    </submittedName>
</protein>
<name>A0A4R2NYM2_RHOAD</name>
<dbReference type="Proteomes" id="UP000295733">
    <property type="component" value="Unassembled WGS sequence"/>
</dbReference>
<keyword evidence="3" id="KW-1185">Reference proteome</keyword>